<dbReference type="Proteomes" id="UP001501266">
    <property type="component" value="Unassembled WGS sequence"/>
</dbReference>
<accession>A0ABN1YW92</accession>
<keyword evidence="3" id="KW-1185">Reference proteome</keyword>
<feature type="region of interest" description="Disordered" evidence="1">
    <location>
        <begin position="1"/>
        <end position="29"/>
    </location>
</feature>
<comment type="caution">
    <text evidence="2">The sequence shown here is derived from an EMBL/GenBank/DDBJ whole genome shotgun (WGS) entry which is preliminary data.</text>
</comment>
<gene>
    <name evidence="2" type="ORF">GCM10009640_19640</name>
</gene>
<sequence length="54" mass="5857">MLGIGGTGLRVREPSTRDPVPGPVADPDRSLLRLTHKPVRMPHARSAGWVTMRG</sequence>
<name>A0ABN1YW92_9MICO</name>
<evidence type="ECO:0000313" key="2">
    <source>
        <dbReference type="EMBL" id="GAA1424111.1"/>
    </source>
</evidence>
<protein>
    <submittedName>
        <fullName evidence="2">Uncharacterized protein</fullName>
    </submittedName>
</protein>
<evidence type="ECO:0000256" key="1">
    <source>
        <dbReference type="SAM" id="MobiDB-lite"/>
    </source>
</evidence>
<dbReference type="EMBL" id="BAAAKK010000005">
    <property type="protein sequence ID" value="GAA1424111.1"/>
    <property type="molecule type" value="Genomic_DNA"/>
</dbReference>
<evidence type="ECO:0000313" key="3">
    <source>
        <dbReference type="Proteomes" id="UP001501266"/>
    </source>
</evidence>
<organism evidence="2 3">
    <name type="scientific">Agrococcus citreus</name>
    <dbReference type="NCBI Taxonomy" id="84643"/>
    <lineage>
        <taxon>Bacteria</taxon>
        <taxon>Bacillati</taxon>
        <taxon>Actinomycetota</taxon>
        <taxon>Actinomycetes</taxon>
        <taxon>Micrococcales</taxon>
        <taxon>Microbacteriaceae</taxon>
        <taxon>Agrococcus</taxon>
    </lineage>
</organism>
<reference evidence="2 3" key="1">
    <citation type="journal article" date="2019" name="Int. J. Syst. Evol. Microbiol.">
        <title>The Global Catalogue of Microorganisms (GCM) 10K type strain sequencing project: providing services to taxonomists for standard genome sequencing and annotation.</title>
        <authorList>
            <consortium name="The Broad Institute Genomics Platform"/>
            <consortium name="The Broad Institute Genome Sequencing Center for Infectious Disease"/>
            <person name="Wu L."/>
            <person name="Ma J."/>
        </authorList>
    </citation>
    <scope>NUCLEOTIDE SEQUENCE [LARGE SCALE GENOMIC DNA]</scope>
    <source>
        <strain evidence="2 3">JCM 12398</strain>
    </source>
</reference>
<proteinExistence type="predicted"/>